<dbReference type="Proteomes" id="UP001143856">
    <property type="component" value="Unassembled WGS sequence"/>
</dbReference>
<dbReference type="EMBL" id="JAPDGR010003945">
    <property type="protein sequence ID" value="KAJ2969651.1"/>
    <property type="molecule type" value="Genomic_DNA"/>
</dbReference>
<accession>A0ACC1MTH1</accession>
<gene>
    <name evidence="1" type="ORF">NUW58_g9935</name>
</gene>
<proteinExistence type="predicted"/>
<organism evidence="1 2">
    <name type="scientific">Xylaria curta</name>
    <dbReference type="NCBI Taxonomy" id="42375"/>
    <lineage>
        <taxon>Eukaryota</taxon>
        <taxon>Fungi</taxon>
        <taxon>Dikarya</taxon>
        <taxon>Ascomycota</taxon>
        <taxon>Pezizomycotina</taxon>
        <taxon>Sordariomycetes</taxon>
        <taxon>Xylariomycetidae</taxon>
        <taxon>Xylariales</taxon>
        <taxon>Xylariaceae</taxon>
        <taxon>Xylaria</taxon>
    </lineage>
</organism>
<evidence type="ECO:0000313" key="2">
    <source>
        <dbReference type="Proteomes" id="UP001143856"/>
    </source>
</evidence>
<keyword evidence="2" id="KW-1185">Reference proteome</keyword>
<protein>
    <submittedName>
        <fullName evidence="1">Uncharacterized protein</fullName>
    </submittedName>
</protein>
<reference evidence="1" key="1">
    <citation type="submission" date="2022-10" db="EMBL/GenBank/DDBJ databases">
        <title>Genome Sequence of Xylaria curta.</title>
        <authorList>
            <person name="Buettner E."/>
        </authorList>
    </citation>
    <scope>NUCLEOTIDE SEQUENCE</scope>
    <source>
        <strain evidence="1">Babe10</strain>
    </source>
</reference>
<name>A0ACC1MTH1_9PEZI</name>
<evidence type="ECO:0000313" key="1">
    <source>
        <dbReference type="EMBL" id="KAJ2969651.1"/>
    </source>
</evidence>
<comment type="caution">
    <text evidence="1">The sequence shown here is derived from an EMBL/GenBank/DDBJ whole genome shotgun (WGS) entry which is preliminary data.</text>
</comment>
<sequence>MMGAHLDSVQAGPGINDDGSGSSLLIEVFTALSKHKTKNKVRFVWWGAEENGLLGSDYYCANIGVTEANKILAYLNFDMVSKGYYGVGDLDGSAYGLKGPAGSEIIQALYHQHFEGKGLTVTPAMVTNGSDYASFQKYLNKPIAFLHTGTGFEQDPCYHLRY</sequence>